<feature type="non-terminal residue" evidence="3">
    <location>
        <position position="1"/>
    </location>
</feature>
<dbReference type="EMBL" id="CAJNNW010026007">
    <property type="protein sequence ID" value="CAE8681908.1"/>
    <property type="molecule type" value="Genomic_DNA"/>
</dbReference>
<dbReference type="Gene3D" id="3.30.70.330">
    <property type="match status" value="1"/>
</dbReference>
<dbReference type="Pfam" id="PF04059">
    <property type="entry name" value="RRM_2"/>
    <property type="match status" value="1"/>
</dbReference>
<proteinExistence type="predicted"/>
<comment type="caution">
    <text evidence="3">The sequence shown here is derived from an EMBL/GenBank/DDBJ whole genome shotgun (WGS) entry which is preliminary data.</text>
</comment>
<dbReference type="Proteomes" id="UP000626109">
    <property type="component" value="Unassembled WGS sequence"/>
</dbReference>
<name>A0A813JRT2_POLGL</name>
<dbReference type="GO" id="GO:0003676">
    <property type="term" value="F:nucleic acid binding"/>
    <property type="evidence" value="ECO:0007669"/>
    <property type="project" value="InterPro"/>
</dbReference>
<feature type="domain" description="Mei2-like C-terminal RNA recognition motif" evidence="2">
    <location>
        <begin position="185"/>
        <end position="264"/>
    </location>
</feature>
<sequence>MASRAGVVVKNTFLEVGEHTSLQQRSDGWRRQMSEPAKIYTESSHFGSGQDNGSEFGDEDAEFADLFGQVADAMGIQDGAAPIPASSSSSGPLSQMPVSPMVGRQWPDDLAEAAAMMSASMMMPPSQQAQMAQQFGQHFQTSAPQQKAGGGGAHKKGDGRQGHMALNQLKNNDITSKEPPWNDVTTVMMRNLPNKYRQQMLLDELQDVGFRLAADFDFFYLPMDHSNAANLGYCFINFVETKMANAFAAAFQGKKMRRFNSHKTVV</sequence>
<dbReference type="AlphaFoldDB" id="A0A813JRT2"/>
<evidence type="ECO:0000313" key="4">
    <source>
        <dbReference type="Proteomes" id="UP000626109"/>
    </source>
</evidence>
<dbReference type="InterPro" id="IPR035979">
    <property type="entry name" value="RBD_domain_sf"/>
</dbReference>
<feature type="region of interest" description="Disordered" evidence="1">
    <location>
        <begin position="129"/>
        <end position="161"/>
    </location>
</feature>
<evidence type="ECO:0000256" key="1">
    <source>
        <dbReference type="SAM" id="MobiDB-lite"/>
    </source>
</evidence>
<dbReference type="SUPFAM" id="SSF54928">
    <property type="entry name" value="RNA-binding domain, RBD"/>
    <property type="match status" value="1"/>
</dbReference>
<organism evidence="3 4">
    <name type="scientific">Polarella glacialis</name>
    <name type="common">Dinoflagellate</name>
    <dbReference type="NCBI Taxonomy" id="89957"/>
    <lineage>
        <taxon>Eukaryota</taxon>
        <taxon>Sar</taxon>
        <taxon>Alveolata</taxon>
        <taxon>Dinophyceae</taxon>
        <taxon>Suessiales</taxon>
        <taxon>Suessiaceae</taxon>
        <taxon>Polarella</taxon>
    </lineage>
</organism>
<dbReference type="InterPro" id="IPR007201">
    <property type="entry name" value="Mei2-like_Rrm_C"/>
</dbReference>
<protein>
    <recommendedName>
        <fullName evidence="2">Mei2-like C-terminal RNA recognition motif domain-containing protein</fullName>
    </recommendedName>
</protein>
<accession>A0A813JRT2</accession>
<reference evidence="3" key="1">
    <citation type="submission" date="2021-02" db="EMBL/GenBank/DDBJ databases">
        <authorList>
            <person name="Dougan E. K."/>
            <person name="Rhodes N."/>
            <person name="Thang M."/>
            <person name="Chan C."/>
        </authorList>
    </citation>
    <scope>NUCLEOTIDE SEQUENCE</scope>
</reference>
<gene>
    <name evidence="3" type="ORF">PGLA2088_LOCUS22675</name>
</gene>
<dbReference type="InterPro" id="IPR012677">
    <property type="entry name" value="Nucleotide-bd_a/b_plait_sf"/>
</dbReference>
<evidence type="ECO:0000259" key="2">
    <source>
        <dbReference type="Pfam" id="PF04059"/>
    </source>
</evidence>
<evidence type="ECO:0000313" key="3">
    <source>
        <dbReference type="EMBL" id="CAE8681908.1"/>
    </source>
</evidence>